<dbReference type="InterPro" id="IPR003961">
    <property type="entry name" value="FN3_dom"/>
</dbReference>
<dbReference type="InterPro" id="IPR013783">
    <property type="entry name" value="Ig-like_fold"/>
</dbReference>
<dbReference type="CDD" id="cd11317">
    <property type="entry name" value="AmyAc_bac_euk_AmyA"/>
    <property type="match status" value="1"/>
</dbReference>
<keyword evidence="7" id="KW-0624">Polysaccharide degradation</keyword>
<evidence type="ECO:0000256" key="3">
    <source>
        <dbReference type="ARBA" id="ARBA00022723"/>
    </source>
</evidence>
<keyword evidence="3" id="KW-0479">Metal-binding</keyword>
<evidence type="ECO:0000256" key="6">
    <source>
        <dbReference type="ARBA" id="ARBA00023295"/>
    </source>
</evidence>
<dbReference type="Proteomes" id="UP001139722">
    <property type="component" value="Unassembled WGS sequence"/>
</dbReference>
<gene>
    <name evidence="13" type="ORF">BJ978_000406</name>
</gene>
<feature type="region of interest" description="Disordered" evidence="10">
    <location>
        <begin position="812"/>
        <end position="836"/>
    </location>
</feature>
<accession>A0A9X2KB30</accession>
<protein>
    <recommendedName>
        <fullName evidence="8">1,4-alpha-D-glucan glucanohydrolase</fullName>
    </recommendedName>
</protein>
<keyword evidence="14" id="KW-1185">Reference proteome</keyword>
<evidence type="ECO:0000256" key="4">
    <source>
        <dbReference type="ARBA" id="ARBA00022729"/>
    </source>
</evidence>
<dbReference type="SMART" id="SM01066">
    <property type="entry name" value="CBM_25"/>
    <property type="match status" value="2"/>
</dbReference>
<dbReference type="SMART" id="SM00632">
    <property type="entry name" value="Aamy_C"/>
    <property type="match status" value="1"/>
</dbReference>
<dbReference type="InterPro" id="IPR006046">
    <property type="entry name" value="Alpha_amylase"/>
</dbReference>
<evidence type="ECO:0000259" key="12">
    <source>
        <dbReference type="PROSITE" id="PS50853"/>
    </source>
</evidence>
<evidence type="ECO:0000313" key="13">
    <source>
        <dbReference type="EMBL" id="MCP2369730.1"/>
    </source>
</evidence>
<feature type="compositionally biased region" description="Polar residues" evidence="10">
    <location>
        <begin position="856"/>
        <end position="873"/>
    </location>
</feature>
<dbReference type="RefSeq" id="WP_156998923.1">
    <property type="nucleotide sequence ID" value="NZ_BAAANU010000002.1"/>
</dbReference>
<feature type="transmembrane region" description="Helical" evidence="11">
    <location>
        <begin position="21"/>
        <end position="44"/>
    </location>
</feature>
<comment type="caution">
    <text evidence="13">The sequence shown here is derived from an EMBL/GenBank/DDBJ whole genome shotgun (WGS) entry which is preliminary data.</text>
</comment>
<comment type="cofactor">
    <cofactor evidence="1">
        <name>Ca(2+)</name>
        <dbReference type="ChEBI" id="CHEBI:29108"/>
    </cofactor>
</comment>
<keyword evidence="6 13" id="KW-0326">Glycosidase</keyword>
<dbReference type="GO" id="GO:0046872">
    <property type="term" value="F:metal ion binding"/>
    <property type="evidence" value="ECO:0007669"/>
    <property type="project" value="UniProtKB-KW"/>
</dbReference>
<dbReference type="GO" id="GO:0004556">
    <property type="term" value="F:alpha-amylase activity"/>
    <property type="evidence" value="ECO:0007669"/>
    <property type="project" value="InterPro"/>
</dbReference>
<dbReference type="SUPFAM" id="SSF51445">
    <property type="entry name" value="(Trans)glycosidases"/>
    <property type="match status" value="2"/>
</dbReference>
<evidence type="ECO:0000256" key="2">
    <source>
        <dbReference type="ARBA" id="ARBA00008061"/>
    </source>
</evidence>
<evidence type="ECO:0000256" key="8">
    <source>
        <dbReference type="ARBA" id="ARBA00030238"/>
    </source>
</evidence>
<dbReference type="Pfam" id="PF00128">
    <property type="entry name" value="Alpha-amylase"/>
    <property type="match status" value="3"/>
</dbReference>
<dbReference type="Pfam" id="PF02806">
    <property type="entry name" value="Alpha-amylase_C"/>
    <property type="match status" value="1"/>
</dbReference>
<dbReference type="CDD" id="cd11339">
    <property type="entry name" value="AmyAc_bac_CMD_like_2"/>
    <property type="match status" value="1"/>
</dbReference>
<name>A0A9X2KB30_9MICO</name>
<keyword evidence="6 13" id="KW-0378">Hydrolase</keyword>
<evidence type="ECO:0000256" key="9">
    <source>
        <dbReference type="RuleBase" id="RU003615"/>
    </source>
</evidence>
<dbReference type="InterPro" id="IPR017853">
    <property type="entry name" value="GH"/>
</dbReference>
<evidence type="ECO:0000256" key="5">
    <source>
        <dbReference type="ARBA" id="ARBA00022837"/>
    </source>
</evidence>
<keyword evidence="11" id="KW-0472">Membrane</keyword>
<dbReference type="Pfam" id="PF03423">
    <property type="entry name" value="CBM_25"/>
    <property type="match status" value="2"/>
</dbReference>
<dbReference type="OrthoDB" id="9805159at2"/>
<dbReference type="SMART" id="SM00060">
    <property type="entry name" value="FN3"/>
    <property type="match status" value="1"/>
</dbReference>
<dbReference type="GO" id="GO:2001070">
    <property type="term" value="F:starch binding"/>
    <property type="evidence" value="ECO:0007669"/>
    <property type="project" value="InterPro"/>
</dbReference>
<evidence type="ECO:0000313" key="14">
    <source>
        <dbReference type="Proteomes" id="UP001139722"/>
    </source>
</evidence>
<dbReference type="PANTHER" id="PTHR10357">
    <property type="entry name" value="ALPHA-AMYLASE FAMILY MEMBER"/>
    <property type="match status" value="1"/>
</dbReference>
<evidence type="ECO:0000256" key="11">
    <source>
        <dbReference type="SAM" id="Phobius"/>
    </source>
</evidence>
<dbReference type="Gene3D" id="2.60.40.10">
    <property type="entry name" value="Immunoglobulins"/>
    <property type="match status" value="3"/>
</dbReference>
<dbReference type="SUPFAM" id="SSF51011">
    <property type="entry name" value="Glycosyl hydrolase domain"/>
    <property type="match status" value="1"/>
</dbReference>
<dbReference type="InterPro" id="IPR036116">
    <property type="entry name" value="FN3_sf"/>
</dbReference>
<dbReference type="SUPFAM" id="SSF49265">
    <property type="entry name" value="Fibronectin type III"/>
    <property type="match status" value="1"/>
</dbReference>
<dbReference type="Gene3D" id="2.60.40.1180">
    <property type="entry name" value="Golgi alpha-mannosidase II"/>
    <property type="match status" value="1"/>
</dbReference>
<dbReference type="InterPro" id="IPR013780">
    <property type="entry name" value="Glyco_hydro_b"/>
</dbReference>
<dbReference type="Gene3D" id="3.20.20.80">
    <property type="entry name" value="Glycosidases"/>
    <property type="match status" value="4"/>
</dbReference>
<feature type="region of interest" description="Disordered" evidence="10">
    <location>
        <begin position="856"/>
        <end position="875"/>
    </location>
</feature>
<keyword evidence="5" id="KW-0106">Calcium</keyword>
<evidence type="ECO:0000256" key="7">
    <source>
        <dbReference type="ARBA" id="ARBA00023326"/>
    </source>
</evidence>
<dbReference type="InterPro" id="IPR006048">
    <property type="entry name" value="A-amylase/branching_C"/>
</dbReference>
<keyword evidence="11" id="KW-1133">Transmembrane helix</keyword>
<keyword evidence="7" id="KW-0119">Carbohydrate metabolism</keyword>
<dbReference type="PRINTS" id="PR00110">
    <property type="entry name" value="ALPHAAMYLASE"/>
</dbReference>
<dbReference type="SMART" id="SM00642">
    <property type="entry name" value="Aamy"/>
    <property type="match status" value="2"/>
</dbReference>
<dbReference type="CDD" id="cd00063">
    <property type="entry name" value="FN3"/>
    <property type="match status" value="1"/>
</dbReference>
<sequence>MTLTEPHPAHPAPRARKRFQVPAVVAIWALLAGLLAFGVTFAAATRADAAASGPKDTTAVLFSWTWNAIARECTDNLGPAGYGYVQTSPPQEHVQGSEWWTYYQPVSYKIESRLGTRAEFKAMVDTCHAAGVKVIADAVINHMSGKSGGGTGWAGSSFSHYDYPGIYQSQDFHSCRRDIANYQDRWEVQECNLVNLSDLNTSSSYVQGKIAGYLNDLVSLGVDGFRIDAVKHIASSDMQGILSKVNDRARLYIVQEVIRANEPIQPEEYTAYGDIHEFAFARKLKEAFGGGTINWLISGAGIGPSWAGFLPQTNAAVFVDNHDTERNGETLSYKDGSTYDLAQIFTLAWNYGSPSVHSGYQFSNKESGPALAGNGEVVDPVCGQNGWTCKHAQTSIANMVGFRNAVSGTSVTNKWDNGSNAIAFGRGDKGFVVINRGGGAVDRTFQTSLPAGQYCNVIVGKPTSSGCSAGGTISVGANGTFTASVGGNAALALHVAAKAGTTVTPTPTPTPTPGSSMKVYYSTAGGWPATNIHYKVGTGTWTAAPGVAMTAACTGWVSRTIDVGTATSVTAAFNNGTGTWDNNGGRDYVLTGAVATVKGGVIGTADPCATTPTPTPTPTSPPVVDAVRVYYSTAANWPVTNIHYQVGSGAWTSVPGVPMAAACSGWVSKTIDIGTASGITAVFNNNSGTWDNNAGRNYAIAEGTWQLAAGKLTAGAPCAEDPGTPVDPEPVTTPSVPSGISATATSTTQITVSWQASTDDEGVASYELERSGGPAGTAVFTITGATNRVDTGLVAGTSYAYRVRAIDTDGQPSAWSASVGAKTKSDTTPVAAGEPLGGDPRKDSIYFMMTARWNDGDSSNNRGGSQHVKSGNAANDDPMFRGDFKGVIDKLDYIKGLGFSAIWITPVVLNRSDYDFHGYHGWDFTRVDPRLESEGASYQELINAAHERGIKIYQDVVYNHSSRWGAKGLFVPTVWGDRDGQWDGLYSQKVAGAEYDPMVEADGTDPTLTAAQNAMAKGRSYNGDLWSATAPAGNTCTNFGTPTQYKSPEGFTIHNCQWPSPTSGMFPSKFYHQCWIGNWEGKDAQDCWLHDDLADFNTESKPVQDYLIDAYNSYIDMGVDGFRIDTAVHIPRVTWNRRFLPAIQQHATEVHGEKGKDFYVFGEVASFVNDKWNRGSVNHSAQFYTWKERKEYSLDDVVAAAEQFEYENLQGTGNQPTSDNAFLTGSGGNTYHAPDHSKFSGMNVIDMRMHMNFGDASNAYHNGKDSDDSYNDATYNTVYVDSHDYGPNKSSVRYSGGTGAWAENMSLMWTFRGIPTLYYGSEIEFQAGKPIDCGPTCPLATTGRAYFGDHLAGSVVASDFGVVSSASGAVSATLQQPLVKHLQTLNRIRRAVPALQMGQYSTTGVSGNMAYKRRYTDAATGVDSFVLVTVSNSATFSGIPNGTYTDAVTGDVKVVGNGSLTATVNGQGNLRAYVLSLPGNPAPGKVGTGSDFLK</sequence>
<comment type="similarity">
    <text evidence="2 9">Belongs to the glycosyl hydrolase 13 family.</text>
</comment>
<keyword evidence="11" id="KW-0812">Transmembrane</keyword>
<evidence type="ECO:0000256" key="10">
    <source>
        <dbReference type="SAM" id="MobiDB-lite"/>
    </source>
</evidence>
<dbReference type="Pfam" id="PF00041">
    <property type="entry name" value="fn3"/>
    <property type="match status" value="1"/>
</dbReference>
<reference evidence="13" key="1">
    <citation type="submission" date="2022-06" db="EMBL/GenBank/DDBJ databases">
        <title>Sequencing the genomes of 1000 actinobacteria strains.</title>
        <authorList>
            <person name="Klenk H.-P."/>
        </authorList>
    </citation>
    <scope>NUCLEOTIDE SEQUENCE</scope>
    <source>
        <strain evidence="13">DSM 22016</strain>
    </source>
</reference>
<dbReference type="PROSITE" id="PS50853">
    <property type="entry name" value="FN3"/>
    <property type="match status" value="1"/>
</dbReference>
<dbReference type="InterPro" id="IPR031319">
    <property type="entry name" value="A-amylase_C"/>
</dbReference>
<dbReference type="GO" id="GO:0000272">
    <property type="term" value="P:polysaccharide catabolic process"/>
    <property type="evidence" value="ECO:0007669"/>
    <property type="project" value="UniProtKB-KW"/>
</dbReference>
<organism evidence="13 14">
    <name type="scientific">Agromyces terreus</name>
    <dbReference type="NCBI Taxonomy" id="424795"/>
    <lineage>
        <taxon>Bacteria</taxon>
        <taxon>Bacillati</taxon>
        <taxon>Actinomycetota</taxon>
        <taxon>Actinomycetes</taxon>
        <taxon>Micrococcales</taxon>
        <taxon>Microbacteriaceae</taxon>
        <taxon>Agromyces</taxon>
    </lineage>
</organism>
<keyword evidence="4" id="KW-0732">Signal</keyword>
<feature type="domain" description="Fibronectin type-III" evidence="12">
    <location>
        <begin position="736"/>
        <end position="826"/>
    </location>
</feature>
<dbReference type="InterPro" id="IPR006047">
    <property type="entry name" value="GH13_cat_dom"/>
</dbReference>
<dbReference type="EMBL" id="JAMZDY010000001">
    <property type="protein sequence ID" value="MCP2369730.1"/>
    <property type="molecule type" value="Genomic_DNA"/>
</dbReference>
<dbReference type="PANTHER" id="PTHR10357:SF215">
    <property type="entry name" value="ALPHA-AMYLASE 1"/>
    <property type="match status" value="1"/>
</dbReference>
<evidence type="ECO:0000256" key="1">
    <source>
        <dbReference type="ARBA" id="ARBA00001913"/>
    </source>
</evidence>
<proteinExistence type="inferred from homology"/>
<dbReference type="InterPro" id="IPR005085">
    <property type="entry name" value="CBM25"/>
</dbReference>